<gene>
    <name evidence="2" type="ORF">CLUP02_15403</name>
</gene>
<sequence length="51" mass="5569">MGYGKIARAPIKYPPKTDDTASTPQCTVDSWALLCGEPEMRRGTDPTLMPT</sequence>
<dbReference type="GeneID" id="73349337"/>
<dbReference type="RefSeq" id="XP_049151473.1">
    <property type="nucleotide sequence ID" value="XM_049294327.1"/>
</dbReference>
<dbReference type="AlphaFoldDB" id="A0A9Q8WNZ4"/>
<dbReference type="KEGG" id="clup:CLUP02_15403"/>
<organism evidence="2 3">
    <name type="scientific">Colletotrichum lupini</name>
    <dbReference type="NCBI Taxonomy" id="145971"/>
    <lineage>
        <taxon>Eukaryota</taxon>
        <taxon>Fungi</taxon>
        <taxon>Dikarya</taxon>
        <taxon>Ascomycota</taxon>
        <taxon>Pezizomycotina</taxon>
        <taxon>Sordariomycetes</taxon>
        <taxon>Hypocreomycetidae</taxon>
        <taxon>Glomerellales</taxon>
        <taxon>Glomerellaceae</taxon>
        <taxon>Colletotrichum</taxon>
        <taxon>Colletotrichum acutatum species complex</taxon>
    </lineage>
</organism>
<dbReference type="EMBL" id="CP019480">
    <property type="protein sequence ID" value="UQC89872.1"/>
    <property type="molecule type" value="Genomic_DNA"/>
</dbReference>
<evidence type="ECO:0000313" key="3">
    <source>
        <dbReference type="Proteomes" id="UP000830671"/>
    </source>
</evidence>
<dbReference type="Proteomes" id="UP000830671">
    <property type="component" value="Chromosome 8"/>
</dbReference>
<name>A0A9Q8WNZ4_9PEZI</name>
<protein>
    <submittedName>
        <fullName evidence="2">Uncharacterized protein</fullName>
    </submittedName>
</protein>
<accession>A0A9Q8WNZ4</accession>
<keyword evidence="3" id="KW-1185">Reference proteome</keyword>
<proteinExistence type="predicted"/>
<evidence type="ECO:0000313" key="2">
    <source>
        <dbReference type="EMBL" id="UQC89872.1"/>
    </source>
</evidence>
<evidence type="ECO:0000256" key="1">
    <source>
        <dbReference type="SAM" id="MobiDB-lite"/>
    </source>
</evidence>
<reference evidence="2" key="1">
    <citation type="journal article" date="2021" name="Mol. Plant Microbe Interact.">
        <title>Complete Genome Sequence of the Plant-Pathogenic Fungus Colletotrichum lupini.</title>
        <authorList>
            <person name="Baroncelli R."/>
            <person name="Pensec F."/>
            <person name="Da Lio D."/>
            <person name="Boufleur T."/>
            <person name="Vicente I."/>
            <person name="Sarrocco S."/>
            <person name="Picot A."/>
            <person name="Baraldi E."/>
            <person name="Sukno S."/>
            <person name="Thon M."/>
            <person name="Le Floch G."/>
        </authorList>
    </citation>
    <scope>NUCLEOTIDE SEQUENCE</scope>
    <source>
        <strain evidence="2">IMI 504893</strain>
    </source>
</reference>
<feature type="region of interest" description="Disordered" evidence="1">
    <location>
        <begin position="1"/>
        <end position="24"/>
    </location>
</feature>